<dbReference type="EMBL" id="BDCX01000004">
    <property type="protein sequence ID" value="GAT66226.1"/>
    <property type="molecule type" value="Genomic_DNA"/>
</dbReference>
<dbReference type="InterPro" id="IPR023772">
    <property type="entry name" value="DNA-bd_HTH_TetR-type_CS"/>
</dbReference>
<name>A0A161LN22_9ACTN</name>
<dbReference type="SUPFAM" id="SSF46689">
    <property type="entry name" value="Homeodomain-like"/>
    <property type="match status" value="1"/>
</dbReference>
<dbReference type="GO" id="GO:0003677">
    <property type="term" value="F:DNA binding"/>
    <property type="evidence" value="ECO:0007669"/>
    <property type="project" value="UniProtKB-UniRule"/>
</dbReference>
<keyword evidence="5" id="KW-1185">Reference proteome</keyword>
<evidence type="ECO:0000259" key="3">
    <source>
        <dbReference type="PROSITE" id="PS50977"/>
    </source>
</evidence>
<dbReference type="PANTHER" id="PTHR30328:SF54">
    <property type="entry name" value="HTH-TYPE TRANSCRIPTIONAL REPRESSOR SCO4008"/>
    <property type="match status" value="1"/>
</dbReference>
<reference evidence="4 5" key="1">
    <citation type="journal article" date="2016" name="Genome Announc.">
        <title>Draft Genome Sequence of Planomonospora sphaerica JCM9374, a Rare Actinomycete.</title>
        <authorList>
            <person name="Dohra H."/>
            <person name="Suzuki T."/>
            <person name="Inoue Y."/>
            <person name="Kodani S."/>
        </authorList>
    </citation>
    <scope>NUCLEOTIDE SEQUENCE [LARGE SCALE GENOMIC DNA]</scope>
    <source>
        <strain evidence="4 5">JCM 9374</strain>
    </source>
</reference>
<dbReference type="SUPFAM" id="SSF48498">
    <property type="entry name" value="Tetracyclin repressor-like, C-terminal domain"/>
    <property type="match status" value="1"/>
</dbReference>
<reference evidence="5" key="2">
    <citation type="submission" date="2016-04" db="EMBL/GenBank/DDBJ databases">
        <title>Planomonospora sphaerica JCM9374 whole genome shotgun sequence.</title>
        <authorList>
            <person name="Suzuki T."/>
            <person name="Dohra H."/>
            <person name="Kodani S."/>
        </authorList>
    </citation>
    <scope>NUCLEOTIDE SEQUENCE [LARGE SCALE GENOMIC DNA]</scope>
    <source>
        <strain evidence="5">JCM 9374</strain>
    </source>
</reference>
<feature type="domain" description="HTH tetR-type" evidence="3">
    <location>
        <begin position="24"/>
        <end position="84"/>
    </location>
</feature>
<dbReference type="Gene3D" id="1.10.357.10">
    <property type="entry name" value="Tetracycline Repressor, domain 2"/>
    <property type="match status" value="1"/>
</dbReference>
<dbReference type="PROSITE" id="PS01081">
    <property type="entry name" value="HTH_TETR_1"/>
    <property type="match status" value="1"/>
</dbReference>
<dbReference type="InterPro" id="IPR036271">
    <property type="entry name" value="Tet_transcr_reg_TetR-rel_C_sf"/>
</dbReference>
<organism evidence="4 5">
    <name type="scientific">Planomonospora sphaerica</name>
    <dbReference type="NCBI Taxonomy" id="161355"/>
    <lineage>
        <taxon>Bacteria</taxon>
        <taxon>Bacillati</taxon>
        <taxon>Actinomycetota</taxon>
        <taxon>Actinomycetes</taxon>
        <taxon>Streptosporangiales</taxon>
        <taxon>Streptosporangiaceae</taxon>
        <taxon>Planomonospora</taxon>
    </lineage>
</organism>
<dbReference type="Pfam" id="PF00440">
    <property type="entry name" value="TetR_N"/>
    <property type="match status" value="1"/>
</dbReference>
<evidence type="ECO:0000313" key="4">
    <source>
        <dbReference type="EMBL" id="GAT66226.1"/>
    </source>
</evidence>
<keyword evidence="1 2" id="KW-0238">DNA-binding</keyword>
<gene>
    <name evidence="4" type="ORF">PS9374_01873</name>
</gene>
<accession>A0A161LN22</accession>
<proteinExistence type="predicted"/>
<feature type="DNA-binding region" description="H-T-H motif" evidence="2">
    <location>
        <begin position="47"/>
        <end position="66"/>
    </location>
</feature>
<comment type="caution">
    <text evidence="4">The sequence shown here is derived from an EMBL/GenBank/DDBJ whole genome shotgun (WGS) entry which is preliminary data.</text>
</comment>
<protein>
    <submittedName>
        <fullName evidence="4">TetR family transcriptional regulator</fullName>
    </submittedName>
</protein>
<sequence length="214" mass="23889">MCYFLAMRSENEPVGQEGRSFIETARRAQIVACAIEVIAEVGYAQASLALIAKRAGISKGVISYHFKGKDELIQQVVDEAFTLGDAFTRPRVEAQTTAAAMLGAYIESTVEFYRTHWAHMIALSDIWSAFRHTDGRPRLDMSANEPEVSSVEEILRFGQLAGEFREFSTRVMAVTVKQAVDGVFIQLAAHPDLDFDAYARELVTTFDIATRKER</sequence>
<dbReference type="STRING" id="161355.PS9374_01873"/>
<dbReference type="Proteomes" id="UP000077701">
    <property type="component" value="Unassembled WGS sequence"/>
</dbReference>
<dbReference type="PRINTS" id="PR00455">
    <property type="entry name" value="HTHTETR"/>
</dbReference>
<dbReference type="AlphaFoldDB" id="A0A161LN22"/>
<dbReference type="InterPro" id="IPR009057">
    <property type="entry name" value="Homeodomain-like_sf"/>
</dbReference>
<dbReference type="InterPro" id="IPR001647">
    <property type="entry name" value="HTH_TetR"/>
</dbReference>
<dbReference type="GO" id="GO:0006355">
    <property type="term" value="P:regulation of DNA-templated transcription"/>
    <property type="evidence" value="ECO:0007669"/>
    <property type="project" value="UniProtKB-ARBA"/>
</dbReference>
<evidence type="ECO:0000256" key="1">
    <source>
        <dbReference type="ARBA" id="ARBA00023125"/>
    </source>
</evidence>
<evidence type="ECO:0000256" key="2">
    <source>
        <dbReference type="PROSITE-ProRule" id="PRU00335"/>
    </source>
</evidence>
<evidence type="ECO:0000313" key="5">
    <source>
        <dbReference type="Proteomes" id="UP000077701"/>
    </source>
</evidence>
<dbReference type="InterPro" id="IPR050109">
    <property type="entry name" value="HTH-type_TetR-like_transc_reg"/>
</dbReference>
<dbReference type="PANTHER" id="PTHR30328">
    <property type="entry name" value="TRANSCRIPTIONAL REPRESSOR"/>
    <property type="match status" value="1"/>
</dbReference>
<dbReference type="PROSITE" id="PS50977">
    <property type="entry name" value="HTH_TETR_2"/>
    <property type="match status" value="1"/>
</dbReference>